<dbReference type="PROSITE" id="PS51257">
    <property type="entry name" value="PROKAR_LIPOPROTEIN"/>
    <property type="match status" value="1"/>
</dbReference>
<evidence type="ECO:0000256" key="2">
    <source>
        <dbReference type="SAM" id="SignalP"/>
    </source>
</evidence>
<dbReference type="Pfam" id="PF25975">
    <property type="entry name" value="CzcB_C"/>
    <property type="match status" value="1"/>
</dbReference>
<dbReference type="RefSeq" id="WP_285727065.1">
    <property type="nucleotide sequence ID" value="NZ_BSDD01000005.1"/>
</dbReference>
<dbReference type="Gene3D" id="2.40.420.20">
    <property type="match status" value="1"/>
</dbReference>
<accession>A0ABQ5Q9N2</accession>
<keyword evidence="5" id="KW-1185">Reference proteome</keyword>
<evidence type="ECO:0000259" key="3">
    <source>
        <dbReference type="Pfam" id="PF25975"/>
    </source>
</evidence>
<dbReference type="PANTHER" id="PTHR30097">
    <property type="entry name" value="CATION EFFLUX SYSTEM PROTEIN CUSB"/>
    <property type="match status" value="1"/>
</dbReference>
<dbReference type="Proteomes" id="UP001165089">
    <property type="component" value="Unassembled WGS sequence"/>
</dbReference>
<evidence type="ECO:0000256" key="1">
    <source>
        <dbReference type="ARBA" id="ARBA00022448"/>
    </source>
</evidence>
<dbReference type="EMBL" id="BSDD01000005">
    <property type="protein sequence ID" value="GLH71128.1"/>
    <property type="molecule type" value="Genomic_DNA"/>
</dbReference>
<dbReference type="Gene3D" id="1.10.287.470">
    <property type="entry name" value="Helix hairpin bin"/>
    <property type="match status" value="1"/>
</dbReference>
<feature type="signal peptide" evidence="2">
    <location>
        <begin position="1"/>
        <end position="29"/>
    </location>
</feature>
<proteinExistence type="predicted"/>
<organism evidence="4 5">
    <name type="scientific">Geothrix rubra</name>
    <dbReference type="NCBI Taxonomy" id="2927977"/>
    <lineage>
        <taxon>Bacteria</taxon>
        <taxon>Pseudomonadati</taxon>
        <taxon>Acidobacteriota</taxon>
        <taxon>Holophagae</taxon>
        <taxon>Holophagales</taxon>
        <taxon>Holophagaceae</taxon>
        <taxon>Geothrix</taxon>
    </lineage>
</organism>
<reference evidence="4 5" key="1">
    <citation type="journal article" date="2023" name="Antonie Van Leeuwenhoek">
        <title>Mesoterricola silvestris gen. nov., sp. nov., Mesoterricola sediminis sp. nov., Geothrix oryzae sp. nov., Geothrix edaphica sp. nov., Geothrix rubra sp. nov., and Geothrix limicola sp. nov., six novel members of Acidobacteriota isolated from soils.</title>
        <authorList>
            <person name="Itoh H."/>
            <person name="Sugisawa Y."/>
            <person name="Mise K."/>
            <person name="Xu Z."/>
            <person name="Kuniyasu M."/>
            <person name="Ushijima N."/>
            <person name="Kawano K."/>
            <person name="Kobayashi E."/>
            <person name="Shiratori Y."/>
            <person name="Masuda Y."/>
            <person name="Senoo K."/>
        </authorList>
    </citation>
    <scope>NUCLEOTIDE SEQUENCE [LARGE SCALE GENOMIC DNA]</scope>
    <source>
        <strain evidence="4 5">Red803</strain>
    </source>
</reference>
<keyword evidence="2" id="KW-0732">Signal</keyword>
<dbReference type="SUPFAM" id="SSF111369">
    <property type="entry name" value="HlyD-like secretion proteins"/>
    <property type="match status" value="1"/>
</dbReference>
<dbReference type="InterPro" id="IPR051909">
    <property type="entry name" value="MFP_Cation_Efflux"/>
</dbReference>
<feature type="domain" description="CzcB-like C-terminal circularly permuted SH3-like" evidence="3">
    <location>
        <begin position="298"/>
        <end position="357"/>
    </location>
</feature>
<dbReference type="PANTHER" id="PTHR30097:SF4">
    <property type="entry name" value="SLR6042 PROTEIN"/>
    <property type="match status" value="1"/>
</dbReference>
<sequence>MTPRTLPTLTLAAALLGLGGCKTAPPAEAGPAGPATAPAADRVPLKAIQDFHTLAAPAPAELAVWFPAEASGDESARALLTAPVSGLVASAPAAPGRPVARGAALLTLRSPELADLKSRWLTAQARLRRAQTELAREQRLAAAQAGARRDLEAAEAEQASAAAEAESARIALQARGVTPEQADGTYVLRAPAAGTVAEWKVRLGQGVAMNEQLGAFQAASAALAVLELPPPAPAAWKLGSRTTVRNDERTWQAEVVGLPASMGEMTHRMTYRLRLSGAPLPLPGSPVEVQVPAGRGVLLPTAALQQIENVWGVFLQEGDQGRFQPVKRGPDVARNTLVLEGVPAGAKVVTDGAYLLKSKLMRMKFGGGDE</sequence>
<evidence type="ECO:0000313" key="5">
    <source>
        <dbReference type="Proteomes" id="UP001165089"/>
    </source>
</evidence>
<name>A0ABQ5Q9N2_9BACT</name>
<protein>
    <recommendedName>
        <fullName evidence="3">CzcB-like C-terminal circularly permuted SH3-like domain-containing protein</fullName>
    </recommendedName>
</protein>
<evidence type="ECO:0000313" key="4">
    <source>
        <dbReference type="EMBL" id="GLH71128.1"/>
    </source>
</evidence>
<dbReference type="Gene3D" id="2.40.50.100">
    <property type="match status" value="1"/>
</dbReference>
<dbReference type="InterPro" id="IPR058649">
    <property type="entry name" value="CzcB_C"/>
</dbReference>
<keyword evidence="1" id="KW-0813">Transport</keyword>
<feature type="chain" id="PRO_5045163306" description="CzcB-like C-terminal circularly permuted SH3-like domain-containing protein" evidence="2">
    <location>
        <begin position="30"/>
        <end position="370"/>
    </location>
</feature>
<comment type="caution">
    <text evidence="4">The sequence shown here is derived from an EMBL/GenBank/DDBJ whole genome shotgun (WGS) entry which is preliminary data.</text>
</comment>
<gene>
    <name evidence="4" type="ORF">GETHPA_26610</name>
</gene>